<evidence type="ECO:0000313" key="7">
    <source>
        <dbReference type="Proteomes" id="UP001530293"/>
    </source>
</evidence>
<comment type="caution">
    <text evidence="6">The sequence shown here is derived from an EMBL/GenBank/DDBJ whole genome shotgun (WGS) entry which is preliminary data.</text>
</comment>
<organism evidence="6 7">
    <name type="scientific">Discostella pseudostelligera</name>
    <dbReference type="NCBI Taxonomy" id="259834"/>
    <lineage>
        <taxon>Eukaryota</taxon>
        <taxon>Sar</taxon>
        <taxon>Stramenopiles</taxon>
        <taxon>Ochrophyta</taxon>
        <taxon>Bacillariophyta</taxon>
        <taxon>Coscinodiscophyceae</taxon>
        <taxon>Thalassiosirophycidae</taxon>
        <taxon>Stephanodiscales</taxon>
        <taxon>Stephanodiscaceae</taxon>
        <taxon>Discostella</taxon>
    </lineage>
</organism>
<dbReference type="GO" id="GO:0072546">
    <property type="term" value="C:EMC complex"/>
    <property type="evidence" value="ECO:0007669"/>
    <property type="project" value="UniProtKB-UniRule"/>
</dbReference>
<evidence type="ECO:0000256" key="3">
    <source>
        <dbReference type="PROSITE-ProRule" id="PRU00339"/>
    </source>
</evidence>
<evidence type="ECO:0000256" key="1">
    <source>
        <dbReference type="ARBA" id="ARBA00022737"/>
    </source>
</evidence>
<evidence type="ECO:0000259" key="5">
    <source>
        <dbReference type="Pfam" id="PF22890"/>
    </source>
</evidence>
<comment type="similarity">
    <text evidence="4">Belongs to the EMC2 family.</text>
</comment>
<dbReference type="AlphaFoldDB" id="A0ABD3NAK3"/>
<dbReference type="InterPro" id="IPR039856">
    <property type="entry name" value="EMC2-like"/>
</dbReference>
<comment type="subunit">
    <text evidence="4">Component of the ER membrane protein complex (EMC).</text>
</comment>
<keyword evidence="4" id="KW-0472">Membrane</keyword>
<protein>
    <recommendedName>
        <fullName evidence="4">ER membrane protein complex subunit 2</fullName>
    </recommendedName>
</protein>
<dbReference type="PANTHER" id="PTHR12760">
    <property type="entry name" value="TETRATRICOPEPTIDE REPEAT PROTEIN"/>
    <property type="match status" value="1"/>
</dbReference>
<reference evidence="6 7" key="1">
    <citation type="submission" date="2024-10" db="EMBL/GenBank/DDBJ databases">
        <title>Updated reference genomes for cyclostephanoid diatoms.</title>
        <authorList>
            <person name="Roberts W.R."/>
            <person name="Alverson A.J."/>
        </authorList>
    </citation>
    <scope>NUCLEOTIDE SEQUENCE [LARGE SCALE GENOMIC DNA]</scope>
    <source>
        <strain evidence="6 7">AJA232-27</strain>
    </source>
</reference>
<dbReference type="InterPro" id="IPR019734">
    <property type="entry name" value="TPR_rpt"/>
</dbReference>
<dbReference type="SUPFAM" id="SSF48452">
    <property type="entry name" value="TPR-like"/>
    <property type="match status" value="1"/>
</dbReference>
<feature type="domain" description="EMC2 TPR-like" evidence="5">
    <location>
        <begin position="131"/>
        <end position="234"/>
    </location>
</feature>
<dbReference type="InterPro" id="IPR011990">
    <property type="entry name" value="TPR-like_helical_dom_sf"/>
</dbReference>
<keyword evidence="4" id="KW-0256">Endoplasmic reticulum</keyword>
<keyword evidence="1" id="KW-0677">Repeat</keyword>
<keyword evidence="2 3" id="KW-0802">TPR repeat</keyword>
<keyword evidence="7" id="KW-1185">Reference proteome</keyword>
<accession>A0ABD3NAK3</accession>
<gene>
    <name evidence="6" type="ORF">ACHAWU_004688</name>
</gene>
<comment type="subcellular location">
    <subcellularLocation>
        <location evidence="4">Endoplasmic reticulum membrane</location>
        <topology evidence="4">Peripheral membrane protein</topology>
        <orientation evidence="4">Cytoplasmic side</orientation>
    </subcellularLocation>
</comment>
<evidence type="ECO:0000313" key="6">
    <source>
        <dbReference type="EMBL" id="KAL3772679.1"/>
    </source>
</evidence>
<proteinExistence type="inferred from homology"/>
<dbReference type="Gene3D" id="1.25.40.10">
    <property type="entry name" value="Tetratricopeptide repeat domain"/>
    <property type="match status" value="1"/>
</dbReference>
<evidence type="ECO:0000256" key="2">
    <source>
        <dbReference type="ARBA" id="ARBA00022803"/>
    </source>
</evidence>
<comment type="function">
    <text evidence="4">Part of the endoplasmic reticulum membrane protein complex (EMC) that enables the energy-independent insertion into endoplasmic reticulum membranes of newly synthesized membrane proteins.</text>
</comment>
<dbReference type="PROSITE" id="PS50005">
    <property type="entry name" value="TPR"/>
    <property type="match status" value="1"/>
</dbReference>
<sequence length="348" mass="37676">MIGPEDDLSTLIDRHDHLNILRYIRAHKLRESQLVVAHGSKLFGIVYDENDNVDDDDNENAVVVNITGGGAKSLGHAERLAALEQLCVASLDVGNIRLAEGCLAAITAAGAGGANSNSAPLVTKSSTRYRKLVGLYLEATGDYENASSLYRQLLAENPSNSHAAKRQYCILAAQPNKQVEAMACLNEYLMNHPGDAAAWYQMYQVRLSVCDYEGAAYCLEEVILACPLDSNVHTLCGEAYATAGGLASTKLARKHLALAIQLNANNLRAWYALLSASESYLEEVQKLTTSTSGGVGKNGKRVAEEEEESIEVAKELIKLAGEKLVQVYKGKKMMGIVERILKESSESL</sequence>
<feature type="repeat" description="TPR" evidence="3">
    <location>
        <begin position="127"/>
        <end position="160"/>
    </location>
</feature>
<evidence type="ECO:0000256" key="4">
    <source>
        <dbReference type="RuleBase" id="RU367091"/>
    </source>
</evidence>
<dbReference type="Proteomes" id="UP001530293">
    <property type="component" value="Unassembled WGS sequence"/>
</dbReference>
<name>A0ABD3NAK3_9STRA</name>
<dbReference type="Pfam" id="PF22890">
    <property type="entry name" value="TPR_EMC2"/>
    <property type="match status" value="1"/>
</dbReference>
<dbReference type="InterPro" id="IPR055217">
    <property type="entry name" value="TPR_EMC2"/>
</dbReference>
<dbReference type="EMBL" id="JALLBG020000006">
    <property type="protein sequence ID" value="KAL3772679.1"/>
    <property type="molecule type" value="Genomic_DNA"/>
</dbReference>